<dbReference type="Proteomes" id="UP000054248">
    <property type="component" value="Unassembled WGS sequence"/>
</dbReference>
<dbReference type="AlphaFoldDB" id="A0A0C3QQP1"/>
<organism evidence="1 2">
    <name type="scientific">Tulasnella calospora MUT 4182</name>
    <dbReference type="NCBI Taxonomy" id="1051891"/>
    <lineage>
        <taxon>Eukaryota</taxon>
        <taxon>Fungi</taxon>
        <taxon>Dikarya</taxon>
        <taxon>Basidiomycota</taxon>
        <taxon>Agaricomycotina</taxon>
        <taxon>Agaricomycetes</taxon>
        <taxon>Cantharellales</taxon>
        <taxon>Tulasnellaceae</taxon>
        <taxon>Tulasnella</taxon>
    </lineage>
</organism>
<dbReference type="SUPFAM" id="SSF52047">
    <property type="entry name" value="RNI-like"/>
    <property type="match status" value="1"/>
</dbReference>
<name>A0A0C3QQP1_9AGAM</name>
<reference evidence="2" key="2">
    <citation type="submission" date="2015-01" db="EMBL/GenBank/DDBJ databases">
        <title>Evolutionary Origins and Diversification of the Mycorrhizal Mutualists.</title>
        <authorList>
            <consortium name="DOE Joint Genome Institute"/>
            <consortium name="Mycorrhizal Genomics Consortium"/>
            <person name="Kohler A."/>
            <person name="Kuo A."/>
            <person name="Nagy L.G."/>
            <person name="Floudas D."/>
            <person name="Copeland A."/>
            <person name="Barry K.W."/>
            <person name="Cichocki N."/>
            <person name="Veneault-Fourrey C."/>
            <person name="LaButti K."/>
            <person name="Lindquist E.A."/>
            <person name="Lipzen A."/>
            <person name="Lundell T."/>
            <person name="Morin E."/>
            <person name="Murat C."/>
            <person name="Riley R."/>
            <person name="Ohm R."/>
            <person name="Sun H."/>
            <person name="Tunlid A."/>
            <person name="Henrissat B."/>
            <person name="Grigoriev I.V."/>
            <person name="Hibbett D.S."/>
            <person name="Martin F."/>
        </authorList>
    </citation>
    <scope>NUCLEOTIDE SEQUENCE [LARGE SCALE GENOMIC DNA]</scope>
    <source>
        <strain evidence="2">MUT 4182</strain>
    </source>
</reference>
<dbReference type="InterPro" id="IPR036047">
    <property type="entry name" value="F-box-like_dom_sf"/>
</dbReference>
<dbReference type="InterPro" id="IPR032675">
    <property type="entry name" value="LRR_dom_sf"/>
</dbReference>
<dbReference type="OrthoDB" id="3218034at2759"/>
<gene>
    <name evidence="1" type="ORF">M407DRAFT_20170</name>
</gene>
<protein>
    <submittedName>
        <fullName evidence="1">Uncharacterized protein</fullName>
    </submittedName>
</protein>
<dbReference type="SUPFAM" id="SSF81383">
    <property type="entry name" value="F-box domain"/>
    <property type="match status" value="1"/>
</dbReference>
<keyword evidence="2" id="KW-1185">Reference proteome</keyword>
<dbReference type="PANTHER" id="PTHR38926">
    <property type="entry name" value="F-BOX DOMAIN CONTAINING PROTEIN, EXPRESSED"/>
    <property type="match status" value="1"/>
</dbReference>
<evidence type="ECO:0000313" key="1">
    <source>
        <dbReference type="EMBL" id="KIO30846.1"/>
    </source>
</evidence>
<dbReference type="EMBL" id="KN822968">
    <property type="protein sequence ID" value="KIO30846.1"/>
    <property type="molecule type" value="Genomic_DNA"/>
</dbReference>
<proteinExistence type="predicted"/>
<dbReference type="STRING" id="1051891.A0A0C3QQP1"/>
<sequence length="469" mass="53567">MQPAISLLDMTHSSSINGVGSSQPPIHRLPYDDLHLIFSLCWDPSSNTFPITASHVCRRWRSFILEMPAFWSHVRFHHEEHRLSMESYATWILRSKDAPLNIMISDKPFKESATRNVEAIMKLIGPHTQRWRSFQIDHAALKAIRIILDHLSQCSLPQLENLRIVEWSNGFRGRDEPEWGSLGRLAFDTPQLRELELVGVVADFSSPLFHNLQTLHLEDEYFEQLEAQTAKNIIHQILRQSPHLKQLHLENPRFRVRLLHRNTPSLPPTIEDPLSHSSLLDLTLDLRRTAYDAIIPSIKFPALCSICSPRKSTVTLDSWHLQSLARNSPFPSLKQISLSGHTNNPQHNLYLPDALSSLTSVEQLGLEQFDMAQVANALANLGHSCPQLGELDLYNCTKVDLNEIRSLVDRRLRVDGMTGLRNVRILGGVDDAFPELEATKKWLRQHVKHVTLFTDGDWNEYAYGTESLP</sequence>
<evidence type="ECO:0000313" key="2">
    <source>
        <dbReference type="Proteomes" id="UP000054248"/>
    </source>
</evidence>
<reference evidence="1 2" key="1">
    <citation type="submission" date="2014-04" db="EMBL/GenBank/DDBJ databases">
        <authorList>
            <consortium name="DOE Joint Genome Institute"/>
            <person name="Kuo A."/>
            <person name="Girlanda M."/>
            <person name="Perotto S."/>
            <person name="Kohler A."/>
            <person name="Nagy L.G."/>
            <person name="Floudas D."/>
            <person name="Copeland A."/>
            <person name="Barry K.W."/>
            <person name="Cichocki N."/>
            <person name="Veneault-Fourrey C."/>
            <person name="LaButti K."/>
            <person name="Lindquist E.A."/>
            <person name="Lipzen A."/>
            <person name="Lundell T."/>
            <person name="Morin E."/>
            <person name="Murat C."/>
            <person name="Sun H."/>
            <person name="Tunlid A."/>
            <person name="Henrissat B."/>
            <person name="Grigoriev I.V."/>
            <person name="Hibbett D.S."/>
            <person name="Martin F."/>
            <person name="Nordberg H.P."/>
            <person name="Cantor M.N."/>
            <person name="Hua S.X."/>
        </authorList>
    </citation>
    <scope>NUCLEOTIDE SEQUENCE [LARGE SCALE GENOMIC DNA]</scope>
    <source>
        <strain evidence="1 2">MUT 4182</strain>
    </source>
</reference>
<dbReference type="Gene3D" id="1.20.1280.50">
    <property type="match status" value="1"/>
</dbReference>
<dbReference type="Gene3D" id="3.80.10.10">
    <property type="entry name" value="Ribonuclease Inhibitor"/>
    <property type="match status" value="1"/>
</dbReference>
<dbReference type="PANTHER" id="PTHR38926:SF5">
    <property type="entry name" value="F-BOX AND LEUCINE-RICH REPEAT PROTEIN 6"/>
    <property type="match status" value="1"/>
</dbReference>
<accession>A0A0C3QQP1</accession>
<dbReference type="HOGENOM" id="CLU_055177_0_0_1"/>